<gene>
    <name evidence="2" type="ORF">Cvel_9838</name>
</gene>
<feature type="region of interest" description="Disordered" evidence="1">
    <location>
        <begin position="121"/>
        <end position="180"/>
    </location>
</feature>
<sequence length="209" mass="23351">MPAAPSIPRSSWFCSESSSDSKTWYIQFEEDFTVQFLFRNQTGMSERVSVKESQFRGRWFLQDSGLLRIVFEEKRLRMRRRTDFLSDSFSSSSSSSHTAWPSWESLSSPLDLIVPSEGGNLVIPGNIEDKPHPSSSSSSSRRASEEAQGEGERSPTSSATSGGVPMGRGRHGGGQNFERTPMYFKPVHLTKADYPFRLSEFAKVPQPGP</sequence>
<feature type="compositionally biased region" description="Basic and acidic residues" evidence="1">
    <location>
        <begin position="142"/>
        <end position="153"/>
    </location>
</feature>
<name>A0A0G4HZY8_9ALVE</name>
<dbReference type="VEuPathDB" id="CryptoDB:Cvel_9838"/>
<accession>A0A0G4HZY8</accession>
<reference evidence="2" key="1">
    <citation type="submission" date="2014-11" db="EMBL/GenBank/DDBJ databases">
        <authorList>
            <person name="Otto D Thomas"/>
            <person name="Naeem Raeece"/>
        </authorList>
    </citation>
    <scope>NUCLEOTIDE SEQUENCE</scope>
</reference>
<organism evidence="2">
    <name type="scientific">Chromera velia CCMP2878</name>
    <dbReference type="NCBI Taxonomy" id="1169474"/>
    <lineage>
        <taxon>Eukaryota</taxon>
        <taxon>Sar</taxon>
        <taxon>Alveolata</taxon>
        <taxon>Colpodellida</taxon>
        <taxon>Chromeraceae</taxon>
        <taxon>Chromera</taxon>
    </lineage>
</organism>
<evidence type="ECO:0000256" key="1">
    <source>
        <dbReference type="SAM" id="MobiDB-lite"/>
    </source>
</evidence>
<dbReference type="AlphaFoldDB" id="A0A0G4HZY8"/>
<dbReference type="EMBL" id="CDMZ01004580">
    <property type="protein sequence ID" value="CEM50158.1"/>
    <property type="molecule type" value="Genomic_DNA"/>
</dbReference>
<evidence type="ECO:0000313" key="2">
    <source>
        <dbReference type="EMBL" id="CEM50158.1"/>
    </source>
</evidence>
<protein>
    <submittedName>
        <fullName evidence="2">Uncharacterized protein</fullName>
    </submittedName>
</protein>
<proteinExistence type="predicted"/>